<keyword evidence="4" id="KW-1185">Reference proteome</keyword>
<gene>
    <name evidence="3" type="ORF">RSO01_35480</name>
</gene>
<dbReference type="SUPFAM" id="SSF53850">
    <property type="entry name" value="Periplasmic binding protein-like II"/>
    <property type="match status" value="1"/>
</dbReference>
<dbReference type="InterPro" id="IPR042100">
    <property type="entry name" value="Bug_dom1"/>
</dbReference>
<dbReference type="PANTHER" id="PTHR42928:SF5">
    <property type="entry name" value="BLR1237 PROTEIN"/>
    <property type="match status" value="1"/>
</dbReference>
<dbReference type="OrthoDB" id="7242606at2"/>
<dbReference type="InterPro" id="IPR006311">
    <property type="entry name" value="TAT_signal"/>
</dbReference>
<dbReference type="Proteomes" id="UP000321058">
    <property type="component" value="Unassembled WGS sequence"/>
</dbReference>
<dbReference type="Pfam" id="PF03401">
    <property type="entry name" value="TctC"/>
    <property type="match status" value="1"/>
</dbReference>
<comment type="caution">
    <text evidence="3">The sequence shown here is derived from an EMBL/GenBank/DDBJ whole genome shotgun (WGS) entry which is preliminary data.</text>
</comment>
<name>A0A512NBR3_9HYPH</name>
<evidence type="ECO:0000256" key="1">
    <source>
        <dbReference type="ARBA" id="ARBA00006987"/>
    </source>
</evidence>
<organism evidence="3 4">
    <name type="scientific">Reyranella soli</name>
    <dbReference type="NCBI Taxonomy" id="1230389"/>
    <lineage>
        <taxon>Bacteria</taxon>
        <taxon>Pseudomonadati</taxon>
        <taxon>Pseudomonadota</taxon>
        <taxon>Alphaproteobacteria</taxon>
        <taxon>Hyphomicrobiales</taxon>
        <taxon>Reyranellaceae</taxon>
        <taxon>Reyranella</taxon>
    </lineage>
</organism>
<dbReference type="InterPro" id="IPR005064">
    <property type="entry name" value="BUG"/>
</dbReference>
<evidence type="ECO:0000256" key="2">
    <source>
        <dbReference type="SAM" id="SignalP"/>
    </source>
</evidence>
<proteinExistence type="inferred from homology"/>
<protein>
    <recommendedName>
        <fullName evidence="5">MFS transporter</fullName>
    </recommendedName>
</protein>
<comment type="similarity">
    <text evidence="1">Belongs to the UPF0065 (bug) family.</text>
</comment>
<accession>A0A512NBR3</accession>
<feature type="signal peptide" evidence="2">
    <location>
        <begin position="1"/>
        <end position="27"/>
    </location>
</feature>
<feature type="chain" id="PRO_5021741487" description="MFS transporter" evidence="2">
    <location>
        <begin position="28"/>
        <end position="329"/>
    </location>
</feature>
<dbReference type="EMBL" id="BKAJ01000065">
    <property type="protein sequence ID" value="GEP56382.1"/>
    <property type="molecule type" value="Genomic_DNA"/>
</dbReference>
<keyword evidence="2" id="KW-0732">Signal</keyword>
<evidence type="ECO:0000313" key="3">
    <source>
        <dbReference type="EMBL" id="GEP56382.1"/>
    </source>
</evidence>
<evidence type="ECO:0000313" key="4">
    <source>
        <dbReference type="Proteomes" id="UP000321058"/>
    </source>
</evidence>
<sequence length="329" mass="34995">MRSNPTRRQAIRLAGAASAALAAPALAQASWPTKPVRFVVPFPPGQAADIFARLMAEKLTDVWKQQVVVENKAGGSGIPATEYGKNAAPDGYTLMVVSSGTFGVNPSLYPDLPYRPLVDFLPITNIFLVPLVIVAHPTFQANTLGELIELARKEPGQLSYASAGPGTSQHLSMELFKMRAKLDIVHVPYKGSGPAMADLLGGHVKLMMDSTAAALGPITDKRIKALAVTTARRAPPPLDFIPPIADTLPGFDAAGWSGLAAPARTPLEIVAKVNRDVNALLQDQAVVREIERRAGMPAPGTPIQFAEFIKKEIDTWGEVVRATGTKPGT</sequence>
<dbReference type="PIRSF" id="PIRSF017082">
    <property type="entry name" value="YflP"/>
    <property type="match status" value="1"/>
</dbReference>
<reference evidence="3 4" key="1">
    <citation type="submission" date="2019-07" db="EMBL/GenBank/DDBJ databases">
        <title>Whole genome shotgun sequence of Reyranella soli NBRC 108950.</title>
        <authorList>
            <person name="Hosoyama A."/>
            <person name="Uohara A."/>
            <person name="Ohji S."/>
            <person name="Ichikawa N."/>
        </authorList>
    </citation>
    <scope>NUCLEOTIDE SEQUENCE [LARGE SCALE GENOMIC DNA]</scope>
    <source>
        <strain evidence="3 4">NBRC 108950</strain>
    </source>
</reference>
<dbReference type="Gene3D" id="3.40.190.10">
    <property type="entry name" value="Periplasmic binding protein-like II"/>
    <property type="match status" value="1"/>
</dbReference>
<dbReference type="CDD" id="cd13578">
    <property type="entry name" value="PBP2_Bug27"/>
    <property type="match status" value="1"/>
</dbReference>
<dbReference type="RefSeq" id="WP_147150451.1">
    <property type="nucleotide sequence ID" value="NZ_BKAJ01000065.1"/>
</dbReference>
<dbReference type="PROSITE" id="PS51318">
    <property type="entry name" value="TAT"/>
    <property type="match status" value="1"/>
</dbReference>
<evidence type="ECO:0008006" key="5">
    <source>
        <dbReference type="Google" id="ProtNLM"/>
    </source>
</evidence>
<dbReference type="Gene3D" id="3.40.190.150">
    <property type="entry name" value="Bordetella uptake gene, domain 1"/>
    <property type="match status" value="1"/>
</dbReference>
<dbReference type="AlphaFoldDB" id="A0A512NBR3"/>
<dbReference type="PANTHER" id="PTHR42928">
    <property type="entry name" value="TRICARBOXYLATE-BINDING PROTEIN"/>
    <property type="match status" value="1"/>
</dbReference>